<dbReference type="OrthoDB" id="275000at2759"/>
<name>A0A1Y3B1C4_EURMA</name>
<evidence type="ECO:0000313" key="2">
    <source>
        <dbReference type="Proteomes" id="UP000194236"/>
    </source>
</evidence>
<protein>
    <submittedName>
        <fullName evidence="1">Uncharacterized protein</fullName>
    </submittedName>
</protein>
<dbReference type="GO" id="GO:0003735">
    <property type="term" value="F:structural constituent of ribosome"/>
    <property type="evidence" value="ECO:0007669"/>
    <property type="project" value="InterPro"/>
</dbReference>
<reference evidence="1 2" key="1">
    <citation type="submission" date="2017-03" db="EMBL/GenBank/DDBJ databases">
        <title>Genome Survey of Euroglyphus maynei.</title>
        <authorList>
            <person name="Arlian L.G."/>
            <person name="Morgan M.S."/>
            <person name="Rider S.D."/>
        </authorList>
    </citation>
    <scope>NUCLEOTIDE SEQUENCE [LARGE SCALE GENOMIC DNA]</scope>
    <source>
        <strain evidence="1">Arlian Lab</strain>
        <tissue evidence="1">Whole body</tissue>
    </source>
</reference>
<accession>A0A1Y3B1C4</accession>
<gene>
    <name evidence="1" type="ORF">BLA29_013719</name>
</gene>
<dbReference type="Proteomes" id="UP000194236">
    <property type="component" value="Unassembled WGS sequence"/>
</dbReference>
<dbReference type="GO" id="GO:0006412">
    <property type="term" value="P:translation"/>
    <property type="evidence" value="ECO:0007669"/>
    <property type="project" value="InterPro"/>
</dbReference>
<dbReference type="GO" id="GO:0005840">
    <property type="term" value="C:ribosome"/>
    <property type="evidence" value="ECO:0007669"/>
    <property type="project" value="InterPro"/>
</dbReference>
<feature type="non-terminal residue" evidence="1">
    <location>
        <position position="1"/>
    </location>
</feature>
<proteinExistence type="predicted"/>
<evidence type="ECO:0000313" key="1">
    <source>
        <dbReference type="EMBL" id="OTF74622.1"/>
    </source>
</evidence>
<organism evidence="1 2">
    <name type="scientific">Euroglyphus maynei</name>
    <name type="common">Mayne's house dust mite</name>
    <dbReference type="NCBI Taxonomy" id="6958"/>
    <lineage>
        <taxon>Eukaryota</taxon>
        <taxon>Metazoa</taxon>
        <taxon>Ecdysozoa</taxon>
        <taxon>Arthropoda</taxon>
        <taxon>Chelicerata</taxon>
        <taxon>Arachnida</taxon>
        <taxon>Acari</taxon>
        <taxon>Acariformes</taxon>
        <taxon>Sarcoptiformes</taxon>
        <taxon>Astigmata</taxon>
        <taxon>Psoroptidia</taxon>
        <taxon>Analgoidea</taxon>
        <taxon>Pyroglyphidae</taxon>
        <taxon>Pyroglyphinae</taxon>
        <taxon>Euroglyphus</taxon>
    </lineage>
</organism>
<dbReference type="SUPFAM" id="SSF64263">
    <property type="entry name" value="Prokaryotic ribosomal protein L17"/>
    <property type="match status" value="1"/>
</dbReference>
<dbReference type="InterPro" id="IPR036373">
    <property type="entry name" value="Ribosomal_bL17_sf"/>
</dbReference>
<comment type="caution">
    <text evidence="1">The sequence shown here is derived from an EMBL/GenBank/DDBJ whole genome shotgun (WGS) entry which is preliminary data.</text>
</comment>
<dbReference type="AlphaFoldDB" id="A0A1Y3B1C4"/>
<keyword evidence="2" id="KW-1185">Reference proteome</keyword>
<sequence length="86" mass="10454">TKVEKLLPQIPYEIPNEAVKIRGGRHIEHLRRLFPSQMRLLEIARSVNQLIDQERVEFSYYRGYEVRNYTERFFSYSVDSRSYALW</sequence>
<dbReference type="EMBL" id="MUJZ01046173">
    <property type="protein sequence ID" value="OTF74622.1"/>
    <property type="molecule type" value="Genomic_DNA"/>
</dbReference>